<comment type="caution">
    <text evidence="1">The sequence shown here is derived from an EMBL/GenBank/DDBJ whole genome shotgun (WGS) entry which is preliminary data.</text>
</comment>
<name>A0A0F9CVX0_9ZZZZ</name>
<proteinExistence type="predicted"/>
<reference evidence="1" key="1">
    <citation type="journal article" date="2015" name="Nature">
        <title>Complex archaea that bridge the gap between prokaryotes and eukaryotes.</title>
        <authorList>
            <person name="Spang A."/>
            <person name="Saw J.H."/>
            <person name="Jorgensen S.L."/>
            <person name="Zaremba-Niedzwiedzka K."/>
            <person name="Martijn J."/>
            <person name="Lind A.E."/>
            <person name="van Eijk R."/>
            <person name="Schleper C."/>
            <person name="Guy L."/>
            <person name="Ettema T.J."/>
        </authorList>
    </citation>
    <scope>NUCLEOTIDE SEQUENCE</scope>
</reference>
<evidence type="ECO:0000313" key="1">
    <source>
        <dbReference type="EMBL" id="KKL53434.1"/>
    </source>
</evidence>
<organism evidence="1">
    <name type="scientific">marine sediment metagenome</name>
    <dbReference type="NCBI Taxonomy" id="412755"/>
    <lineage>
        <taxon>unclassified sequences</taxon>
        <taxon>metagenomes</taxon>
        <taxon>ecological metagenomes</taxon>
    </lineage>
</organism>
<sequence>MSVGGTSGITAVEISPRFADGIAGNEMIGLKVDPVLKGTTGDLTGSVRAIESNLDFGLGSTRTISGDVVGFRIFYQAAPGMAVTGNEVPFLVADPDSRQWTHLMEVEANNDTIANSAETGAASTRRGWLLLEVNGADRYIKLWDAAN</sequence>
<gene>
    <name evidence="1" type="ORF">LCGC14_2275500</name>
</gene>
<protein>
    <submittedName>
        <fullName evidence="1">Uncharacterized protein</fullName>
    </submittedName>
</protein>
<dbReference type="EMBL" id="LAZR01031546">
    <property type="protein sequence ID" value="KKL53434.1"/>
    <property type="molecule type" value="Genomic_DNA"/>
</dbReference>
<accession>A0A0F9CVX0</accession>
<dbReference type="AlphaFoldDB" id="A0A0F9CVX0"/>